<dbReference type="Gene3D" id="3.30.360.10">
    <property type="entry name" value="Dihydrodipicolinate Reductase, domain 2"/>
    <property type="match status" value="1"/>
</dbReference>
<name>A0A1C3P7Z8_9ACTN</name>
<dbReference type="InterPro" id="IPR051317">
    <property type="entry name" value="Gfo/Idh/MocA_oxidoreduct"/>
</dbReference>
<dbReference type="Pfam" id="PF22725">
    <property type="entry name" value="GFO_IDH_MocA_C3"/>
    <property type="match status" value="1"/>
</dbReference>
<organism evidence="5 6">
    <name type="scientific">Candidatus Protofrankia californiensis</name>
    <dbReference type="NCBI Taxonomy" id="1839754"/>
    <lineage>
        <taxon>Bacteria</taxon>
        <taxon>Bacillati</taxon>
        <taxon>Actinomycetota</taxon>
        <taxon>Actinomycetes</taxon>
        <taxon>Frankiales</taxon>
        <taxon>Frankiaceae</taxon>
        <taxon>Protofrankia</taxon>
    </lineage>
</organism>
<dbReference type="GO" id="GO:0016491">
    <property type="term" value="F:oxidoreductase activity"/>
    <property type="evidence" value="ECO:0007669"/>
    <property type="project" value="UniProtKB-KW"/>
</dbReference>
<dbReference type="AlphaFoldDB" id="A0A1C3P7Z8"/>
<dbReference type="EMBL" id="FLUV01001977">
    <property type="protein sequence ID" value="SBW25926.1"/>
    <property type="molecule type" value="Genomic_DNA"/>
</dbReference>
<dbReference type="SUPFAM" id="SSF55347">
    <property type="entry name" value="Glyceraldehyde-3-phosphate dehydrogenase-like, C-terminal domain"/>
    <property type="match status" value="1"/>
</dbReference>
<dbReference type="Gene3D" id="3.40.50.720">
    <property type="entry name" value="NAD(P)-binding Rossmann-like Domain"/>
    <property type="match status" value="1"/>
</dbReference>
<dbReference type="PANTHER" id="PTHR43708:SF5">
    <property type="entry name" value="CONSERVED EXPRESSED OXIDOREDUCTASE (EUROFUNG)-RELATED"/>
    <property type="match status" value="1"/>
</dbReference>
<dbReference type="PANTHER" id="PTHR43708">
    <property type="entry name" value="CONSERVED EXPRESSED OXIDOREDUCTASE (EUROFUNG)"/>
    <property type="match status" value="1"/>
</dbReference>
<evidence type="ECO:0000256" key="2">
    <source>
        <dbReference type="ARBA" id="ARBA00023002"/>
    </source>
</evidence>
<dbReference type="Proteomes" id="UP000199013">
    <property type="component" value="Unassembled WGS sequence"/>
</dbReference>
<evidence type="ECO:0000259" key="4">
    <source>
        <dbReference type="Pfam" id="PF22725"/>
    </source>
</evidence>
<evidence type="ECO:0000313" key="6">
    <source>
        <dbReference type="Proteomes" id="UP000199013"/>
    </source>
</evidence>
<sequence>MPRIHLVSNLPGASALGDHLRGAGLGPTSARSADALLVLIDRPLDSGEQDVLDRARQSVPVLLAGPTLRSLPPDSPLVEASGLVPGRVTPVHELWLLPGPDGAEFTTRIGDFRPVDQWVVPDKLADDVEQLLMVRHELAVHPVCTWRPSTGLGMLTLGSGDRTLADPAYHRLIGRWLRHALGVRDAPPVRVGLLGTAESAAFHHMAVDVTEGLEMAAICDGASRPPGRAGDRAARRIVNPADLVGDPEIDLMIVATPTHTHTEWAMRALEADKHVVIEHPFCLSTREADDLIAAASERGLVLVVHPDQRDDLGYRALHDALRAGAVGDVLWLETFQGGFARPAGTWHDDARVSGGVVYDRGFAHLDWILDLLTEPVEWVSATAHKRVWHHVSNADHTRILLHFAGGAEAQITISDLAAAQMPRFHVVGTTGSVVSEIPAEPVVPGPRSGRHAERVLGASAGQLNLVAGNGSRTRLPLPPPPVTSVFHNQLADLLVSGWPMQHTVEVARRVVAVMEAATQSVATGGAPVTPV</sequence>
<keyword evidence="2" id="KW-0560">Oxidoreductase</keyword>
<evidence type="ECO:0000256" key="1">
    <source>
        <dbReference type="ARBA" id="ARBA00010928"/>
    </source>
</evidence>
<gene>
    <name evidence="5" type="ORF">FDG2_4724</name>
</gene>
<dbReference type="GO" id="GO:0000166">
    <property type="term" value="F:nucleotide binding"/>
    <property type="evidence" value="ECO:0007669"/>
    <property type="project" value="InterPro"/>
</dbReference>
<feature type="domain" description="GFO/IDH/MocA-like oxidoreductase" evidence="4">
    <location>
        <begin position="314"/>
        <end position="433"/>
    </location>
</feature>
<keyword evidence="6" id="KW-1185">Reference proteome</keyword>
<evidence type="ECO:0000313" key="5">
    <source>
        <dbReference type="EMBL" id="SBW25926.1"/>
    </source>
</evidence>
<feature type="domain" description="Gfo/Idh/MocA-like oxidoreductase N-terminal" evidence="3">
    <location>
        <begin position="189"/>
        <end position="304"/>
    </location>
</feature>
<dbReference type="InterPro" id="IPR055170">
    <property type="entry name" value="GFO_IDH_MocA-like_dom"/>
</dbReference>
<accession>A0A1C3P7Z8</accession>
<evidence type="ECO:0000259" key="3">
    <source>
        <dbReference type="Pfam" id="PF01408"/>
    </source>
</evidence>
<protein>
    <submittedName>
        <fullName evidence="5">Oxidoreductase domain-containing protein</fullName>
    </submittedName>
</protein>
<dbReference type="InterPro" id="IPR000683">
    <property type="entry name" value="Gfo/Idh/MocA-like_OxRdtase_N"/>
</dbReference>
<dbReference type="Pfam" id="PF01408">
    <property type="entry name" value="GFO_IDH_MocA"/>
    <property type="match status" value="1"/>
</dbReference>
<dbReference type="SUPFAM" id="SSF51735">
    <property type="entry name" value="NAD(P)-binding Rossmann-fold domains"/>
    <property type="match status" value="1"/>
</dbReference>
<reference evidence="6" key="1">
    <citation type="submission" date="2016-02" db="EMBL/GenBank/DDBJ databases">
        <authorList>
            <person name="Wibberg D."/>
        </authorList>
    </citation>
    <scope>NUCLEOTIDE SEQUENCE [LARGE SCALE GENOMIC DNA]</scope>
</reference>
<dbReference type="InterPro" id="IPR036291">
    <property type="entry name" value="NAD(P)-bd_dom_sf"/>
</dbReference>
<comment type="similarity">
    <text evidence="1">Belongs to the Gfo/Idh/MocA family.</text>
</comment>
<proteinExistence type="inferred from homology"/>